<evidence type="ECO:0000256" key="3">
    <source>
        <dbReference type="ARBA" id="ARBA00005119"/>
    </source>
</evidence>
<dbReference type="EC" id="2.7.7.41" evidence="6 18"/>
<comment type="subcellular location">
    <subcellularLocation>
        <location evidence="2">Cell membrane</location>
        <topology evidence="2">Multi-pass membrane protein</topology>
    </subcellularLocation>
</comment>
<proteinExistence type="inferred from homology"/>
<dbReference type="PANTHER" id="PTHR46382:SF1">
    <property type="entry name" value="PHOSPHATIDATE CYTIDYLYLTRANSFERASE"/>
    <property type="match status" value="1"/>
</dbReference>
<gene>
    <name evidence="20" type="ORF">A3G31_11470</name>
</gene>
<evidence type="ECO:0000313" key="21">
    <source>
        <dbReference type="Proteomes" id="UP000178082"/>
    </source>
</evidence>
<feature type="transmembrane region" description="Helical" evidence="19">
    <location>
        <begin position="54"/>
        <end position="71"/>
    </location>
</feature>
<keyword evidence="17" id="KW-1208">Phospholipid metabolism</keyword>
<keyword evidence="14" id="KW-0443">Lipid metabolism</keyword>
<dbReference type="STRING" id="1817883.A3G31_11470"/>
<evidence type="ECO:0000256" key="16">
    <source>
        <dbReference type="ARBA" id="ARBA00023209"/>
    </source>
</evidence>
<evidence type="ECO:0000256" key="4">
    <source>
        <dbReference type="ARBA" id="ARBA00005189"/>
    </source>
</evidence>
<reference evidence="20 21" key="1">
    <citation type="journal article" date="2016" name="Nat. Commun.">
        <title>Thousands of microbial genomes shed light on interconnected biogeochemical processes in an aquifer system.</title>
        <authorList>
            <person name="Anantharaman K."/>
            <person name="Brown C.T."/>
            <person name="Hug L.A."/>
            <person name="Sharon I."/>
            <person name="Castelle C.J."/>
            <person name="Probst A.J."/>
            <person name="Thomas B.C."/>
            <person name="Singh A."/>
            <person name="Wilkins M.J."/>
            <person name="Karaoz U."/>
            <person name="Brodie E.L."/>
            <person name="Williams K.H."/>
            <person name="Hubbard S.S."/>
            <person name="Banfield J.F."/>
        </authorList>
    </citation>
    <scope>NUCLEOTIDE SEQUENCE [LARGE SCALE GENOMIC DNA]</scope>
</reference>
<dbReference type="Pfam" id="PF01148">
    <property type="entry name" value="CTP_transf_1"/>
    <property type="match status" value="1"/>
</dbReference>
<dbReference type="GO" id="GO:0005886">
    <property type="term" value="C:plasma membrane"/>
    <property type="evidence" value="ECO:0007669"/>
    <property type="project" value="UniProtKB-SubCell"/>
</dbReference>
<dbReference type="PROSITE" id="PS01315">
    <property type="entry name" value="CDS"/>
    <property type="match status" value="1"/>
</dbReference>
<keyword evidence="10 18" id="KW-0808">Transferase</keyword>
<evidence type="ECO:0000256" key="18">
    <source>
        <dbReference type="RuleBase" id="RU003938"/>
    </source>
</evidence>
<evidence type="ECO:0000256" key="5">
    <source>
        <dbReference type="ARBA" id="ARBA00010185"/>
    </source>
</evidence>
<evidence type="ECO:0000256" key="1">
    <source>
        <dbReference type="ARBA" id="ARBA00001698"/>
    </source>
</evidence>
<feature type="transmembrane region" description="Helical" evidence="19">
    <location>
        <begin position="27"/>
        <end position="47"/>
    </location>
</feature>
<keyword evidence="9" id="KW-0444">Lipid biosynthesis</keyword>
<dbReference type="EMBL" id="MGDI01000031">
    <property type="protein sequence ID" value="OGL52691.1"/>
    <property type="molecule type" value="Genomic_DNA"/>
</dbReference>
<evidence type="ECO:0000256" key="11">
    <source>
        <dbReference type="ARBA" id="ARBA00022692"/>
    </source>
</evidence>
<feature type="transmembrane region" description="Helical" evidence="19">
    <location>
        <begin position="77"/>
        <end position="95"/>
    </location>
</feature>
<evidence type="ECO:0000256" key="2">
    <source>
        <dbReference type="ARBA" id="ARBA00004651"/>
    </source>
</evidence>
<evidence type="ECO:0000256" key="15">
    <source>
        <dbReference type="ARBA" id="ARBA00023136"/>
    </source>
</evidence>
<accession>A0A1F7SG23</accession>
<comment type="pathway">
    <text evidence="4">Lipid metabolism.</text>
</comment>
<protein>
    <recommendedName>
        <fullName evidence="7 18">Phosphatidate cytidylyltransferase</fullName>
        <ecNumber evidence="6 18">2.7.7.41</ecNumber>
    </recommendedName>
</protein>
<keyword evidence="11 18" id="KW-0812">Transmembrane</keyword>
<keyword evidence="16" id="KW-0594">Phospholipid biosynthesis</keyword>
<name>A0A1F7SG23_9BACT</name>
<evidence type="ECO:0000313" key="20">
    <source>
        <dbReference type="EMBL" id="OGL52691.1"/>
    </source>
</evidence>
<comment type="caution">
    <text evidence="20">The sequence shown here is derived from an EMBL/GenBank/DDBJ whole genome shotgun (WGS) entry which is preliminary data.</text>
</comment>
<evidence type="ECO:0000256" key="8">
    <source>
        <dbReference type="ARBA" id="ARBA00022475"/>
    </source>
</evidence>
<evidence type="ECO:0000256" key="13">
    <source>
        <dbReference type="ARBA" id="ARBA00022989"/>
    </source>
</evidence>
<dbReference type="GO" id="GO:0004605">
    <property type="term" value="F:phosphatidate cytidylyltransferase activity"/>
    <property type="evidence" value="ECO:0007669"/>
    <property type="project" value="UniProtKB-EC"/>
</dbReference>
<evidence type="ECO:0000256" key="6">
    <source>
        <dbReference type="ARBA" id="ARBA00012487"/>
    </source>
</evidence>
<evidence type="ECO:0000256" key="12">
    <source>
        <dbReference type="ARBA" id="ARBA00022695"/>
    </source>
</evidence>
<dbReference type="UniPathway" id="UPA00557">
    <property type="reaction ID" value="UER00614"/>
</dbReference>
<comment type="similarity">
    <text evidence="5 18">Belongs to the CDS family.</text>
</comment>
<keyword evidence="8" id="KW-1003">Cell membrane</keyword>
<feature type="transmembrane region" description="Helical" evidence="19">
    <location>
        <begin position="133"/>
        <end position="154"/>
    </location>
</feature>
<evidence type="ECO:0000256" key="9">
    <source>
        <dbReference type="ARBA" id="ARBA00022516"/>
    </source>
</evidence>
<evidence type="ECO:0000256" key="14">
    <source>
        <dbReference type="ARBA" id="ARBA00023098"/>
    </source>
</evidence>
<dbReference type="GO" id="GO:0016024">
    <property type="term" value="P:CDP-diacylglycerol biosynthetic process"/>
    <property type="evidence" value="ECO:0007669"/>
    <property type="project" value="UniProtKB-UniPathway"/>
</dbReference>
<evidence type="ECO:0000256" key="7">
    <source>
        <dbReference type="ARBA" id="ARBA00019373"/>
    </source>
</evidence>
<dbReference type="Proteomes" id="UP000178082">
    <property type="component" value="Unassembled WGS sequence"/>
</dbReference>
<keyword evidence="15 19" id="KW-0472">Membrane</keyword>
<evidence type="ECO:0000256" key="10">
    <source>
        <dbReference type="ARBA" id="ARBA00022679"/>
    </source>
</evidence>
<comment type="pathway">
    <text evidence="3 18">Phospholipid metabolism; CDP-diacylglycerol biosynthesis; CDP-diacylglycerol from sn-glycerol 3-phosphate: step 3/3.</text>
</comment>
<keyword evidence="12 18" id="KW-0548">Nucleotidyltransferase</keyword>
<dbReference type="PANTHER" id="PTHR46382">
    <property type="entry name" value="PHOSPHATIDATE CYTIDYLYLTRANSFERASE"/>
    <property type="match status" value="1"/>
</dbReference>
<feature type="transmembrane region" description="Helical" evidence="19">
    <location>
        <begin position="104"/>
        <end position="127"/>
    </location>
</feature>
<evidence type="ECO:0000256" key="19">
    <source>
        <dbReference type="SAM" id="Phobius"/>
    </source>
</evidence>
<keyword evidence="13 19" id="KW-1133">Transmembrane helix</keyword>
<organism evidence="20 21">
    <name type="scientific">Candidatus Schekmanbacteria bacterium RIFCSPLOWO2_12_FULL_38_15</name>
    <dbReference type="NCBI Taxonomy" id="1817883"/>
    <lineage>
        <taxon>Bacteria</taxon>
        <taxon>Candidatus Schekmaniibacteriota</taxon>
    </lineage>
</organism>
<sequence length="265" mass="29334">MPSKRILTALILIPAILLILEKGERIAFFLLVTAAQVLALIEFYNIFSKTGIKVQKYLGILFGIFISYLFYKNRLPEILLTITLSVIFTSIARVFDRDGLKDSLFGIAATVSGLIYASVLGGYLILVRNLDNGLNYIYILLIIIWGSDSGAYFIGRKWGKNKLSPAISPNKSIEGAIGGVLAGILGASFWWFRGEFSILHCLIFGTLISLAGITGDLFESLIKRTAGIKDSGNLFPGHGGILDRIDSLLFAAPVWYYYIKYFLIR</sequence>
<dbReference type="AlphaFoldDB" id="A0A1F7SG23"/>
<feature type="transmembrane region" description="Helical" evidence="19">
    <location>
        <begin position="197"/>
        <end position="218"/>
    </location>
</feature>
<dbReference type="InterPro" id="IPR000374">
    <property type="entry name" value="PC_trans"/>
</dbReference>
<feature type="transmembrane region" description="Helical" evidence="19">
    <location>
        <begin position="175"/>
        <end position="191"/>
    </location>
</feature>
<comment type="catalytic activity">
    <reaction evidence="1 18">
        <text>a 1,2-diacyl-sn-glycero-3-phosphate + CTP + H(+) = a CDP-1,2-diacyl-sn-glycerol + diphosphate</text>
        <dbReference type="Rhea" id="RHEA:16229"/>
        <dbReference type="ChEBI" id="CHEBI:15378"/>
        <dbReference type="ChEBI" id="CHEBI:33019"/>
        <dbReference type="ChEBI" id="CHEBI:37563"/>
        <dbReference type="ChEBI" id="CHEBI:58332"/>
        <dbReference type="ChEBI" id="CHEBI:58608"/>
        <dbReference type="EC" id="2.7.7.41"/>
    </reaction>
</comment>
<evidence type="ECO:0000256" key="17">
    <source>
        <dbReference type="ARBA" id="ARBA00023264"/>
    </source>
</evidence>